<reference evidence="1" key="3">
    <citation type="submission" date="2025-09" db="UniProtKB">
        <authorList>
            <consortium name="Ensembl"/>
        </authorList>
    </citation>
    <scope>IDENTIFICATION</scope>
</reference>
<dbReference type="Proteomes" id="UP000001646">
    <property type="component" value="Unplaced"/>
</dbReference>
<organism evidence="1 2">
    <name type="scientific">Anolis carolinensis</name>
    <name type="common">Green anole</name>
    <name type="synonym">American chameleon</name>
    <dbReference type="NCBI Taxonomy" id="28377"/>
    <lineage>
        <taxon>Eukaryota</taxon>
        <taxon>Metazoa</taxon>
        <taxon>Chordata</taxon>
        <taxon>Craniata</taxon>
        <taxon>Vertebrata</taxon>
        <taxon>Euteleostomi</taxon>
        <taxon>Lepidosauria</taxon>
        <taxon>Squamata</taxon>
        <taxon>Bifurcata</taxon>
        <taxon>Unidentata</taxon>
        <taxon>Episquamata</taxon>
        <taxon>Toxicofera</taxon>
        <taxon>Iguania</taxon>
        <taxon>Dactyloidae</taxon>
        <taxon>Anolis</taxon>
    </lineage>
</organism>
<sequence length="51" mass="5529">MIGDRGAYGAAKVGSPFDLWCFLQQPQVLARLLTAVSRDSGWLGVTSLKTF</sequence>
<keyword evidence="2" id="KW-1185">Reference proteome</keyword>
<name>A0A803SZH4_ANOCA</name>
<dbReference type="AlphaFoldDB" id="A0A803SZH4"/>
<evidence type="ECO:0000313" key="2">
    <source>
        <dbReference type="Proteomes" id="UP000001646"/>
    </source>
</evidence>
<protein>
    <submittedName>
        <fullName evidence="1">Uncharacterized protein</fullName>
    </submittedName>
</protein>
<evidence type="ECO:0000313" key="1">
    <source>
        <dbReference type="Ensembl" id="ENSACAP00000028364.1"/>
    </source>
</evidence>
<reference evidence="1" key="2">
    <citation type="submission" date="2025-08" db="UniProtKB">
        <authorList>
            <consortium name="Ensembl"/>
        </authorList>
    </citation>
    <scope>IDENTIFICATION</scope>
</reference>
<proteinExistence type="predicted"/>
<reference evidence="1" key="1">
    <citation type="submission" date="2009-12" db="EMBL/GenBank/DDBJ databases">
        <title>The Genome Sequence of Anolis carolinensis (Green Anole Lizard).</title>
        <authorList>
            <consortium name="The Genome Sequencing Platform"/>
            <person name="Di Palma F."/>
            <person name="Alfoldi J."/>
            <person name="Heiman D."/>
            <person name="Young S."/>
            <person name="Grabherr M."/>
            <person name="Johnson J."/>
            <person name="Lander E.S."/>
            <person name="Lindblad-Toh K."/>
        </authorList>
    </citation>
    <scope>NUCLEOTIDE SEQUENCE [LARGE SCALE GENOMIC DNA]</scope>
    <source>
        <strain evidence="1">JBL SC #1</strain>
    </source>
</reference>
<dbReference type="Ensembl" id="ENSACAT00000044227.1">
    <property type="protein sequence ID" value="ENSACAP00000028364.1"/>
    <property type="gene ID" value="ENSACAG00000042671.1"/>
</dbReference>
<dbReference type="InParanoid" id="A0A803SZH4"/>
<dbReference type="GeneTree" id="ENSGT01040000244410"/>
<accession>A0A803SZH4</accession>